<dbReference type="Gene3D" id="3.30.300.30">
    <property type="match status" value="1"/>
</dbReference>
<dbReference type="Gene3D" id="2.30.38.10">
    <property type="entry name" value="Luciferase, Domain 3"/>
    <property type="match status" value="1"/>
</dbReference>
<evidence type="ECO:0000259" key="3">
    <source>
        <dbReference type="Pfam" id="PF00501"/>
    </source>
</evidence>
<keyword evidence="2" id="KW-0436">Ligase</keyword>
<dbReference type="InterPro" id="IPR025110">
    <property type="entry name" value="AMP-bd_C"/>
</dbReference>
<feature type="domain" description="AMP-dependent synthetase/ligase" evidence="3">
    <location>
        <begin position="33"/>
        <end position="414"/>
    </location>
</feature>
<dbReference type="AlphaFoldDB" id="A0A5C3N8S8"/>
<dbReference type="Gene3D" id="3.40.50.980">
    <property type="match status" value="2"/>
</dbReference>
<evidence type="ECO:0000256" key="2">
    <source>
        <dbReference type="ARBA" id="ARBA00022598"/>
    </source>
</evidence>
<dbReference type="Pfam" id="PF13193">
    <property type="entry name" value="AMP-binding_C"/>
    <property type="match status" value="1"/>
</dbReference>
<proteinExistence type="inferred from homology"/>
<accession>A0A5C3N8S8</accession>
<dbReference type="SUPFAM" id="SSF56801">
    <property type="entry name" value="Acetyl-CoA synthetase-like"/>
    <property type="match status" value="1"/>
</dbReference>
<protein>
    <submittedName>
        <fullName evidence="5">AMP binding protein</fullName>
    </submittedName>
</protein>
<dbReference type="PANTHER" id="PTHR24096">
    <property type="entry name" value="LONG-CHAIN-FATTY-ACID--COA LIGASE"/>
    <property type="match status" value="1"/>
</dbReference>
<evidence type="ECO:0000313" key="6">
    <source>
        <dbReference type="Proteomes" id="UP000305948"/>
    </source>
</evidence>
<dbReference type="STRING" id="5364.A0A5C3N8S8"/>
<dbReference type="EMBL" id="ML213514">
    <property type="protein sequence ID" value="TFK50221.1"/>
    <property type="molecule type" value="Genomic_DNA"/>
</dbReference>
<dbReference type="OrthoDB" id="1898221at2759"/>
<dbReference type="InterPro" id="IPR045851">
    <property type="entry name" value="AMP-bd_C_sf"/>
</dbReference>
<name>A0A5C3N8S8_9AGAM</name>
<dbReference type="InterPro" id="IPR000873">
    <property type="entry name" value="AMP-dep_synth/lig_dom"/>
</dbReference>
<gene>
    <name evidence="5" type="ORF">OE88DRAFT_1631725</name>
</gene>
<sequence length="563" mass="61111">MRIYSSPLPPVHLPEVPIFDYVSCTEGSSLYAVAFIDGPTGEALTRRDVLRTARNFARGLMHLKDLSLLPMRRGNTVTILSPNSLAFPIATLGLIAAGVRVAFASSASEVKGLVHVLRLTGSSHVLVHPTLLSLTISAWRSLGLNDNDAKARTILLASSSMAPVVWEDSYIDIDQITSLAYVHASYEGQEFSASSASKLHTNLDSVGTTGLPKAINLCHSNVTSVLAQCSGAWTYYDPSQDHIIAVIPFFHIFGGILLLFHAFKTGVPVVVMPTFEPLSFLSAIGKYRITVACLVPPLLDLLALHPIVDRYDTSSLRIAIVGGANVRESSILMAMKRHMREGVSLQVLQAFGLTEMSGCVSFMPPGHILDKIGSVGLLLPNVQCRFVGTDGIDVPEGEPGELWLKGPNAMKGYLNNPEATEAAMASDGWFKTGDIAKQDRDGFLMLIDRKEDLVKYKSYQVPPSEIEALLASHPAVADACVIGTYCTEEKTELLRAYIAPRASLRSQATSVTEFVKAIQDWVTDRVDDYKRLRGGVVLVEAIPRSAAGKILRKDIHTAMRITV</sequence>
<evidence type="ECO:0000313" key="5">
    <source>
        <dbReference type="EMBL" id="TFK50221.1"/>
    </source>
</evidence>
<dbReference type="PANTHER" id="PTHR24096:SF149">
    <property type="entry name" value="AMP-BINDING DOMAIN-CONTAINING PROTEIN-RELATED"/>
    <property type="match status" value="1"/>
</dbReference>
<dbReference type="GO" id="GO:0016405">
    <property type="term" value="F:CoA-ligase activity"/>
    <property type="evidence" value="ECO:0007669"/>
    <property type="project" value="TreeGrafter"/>
</dbReference>
<dbReference type="Proteomes" id="UP000305948">
    <property type="component" value="Unassembled WGS sequence"/>
</dbReference>
<comment type="similarity">
    <text evidence="1">Belongs to the ATP-dependent AMP-binding enzyme family.</text>
</comment>
<dbReference type="Pfam" id="PF00501">
    <property type="entry name" value="AMP-binding"/>
    <property type="match status" value="1"/>
</dbReference>
<reference evidence="5 6" key="1">
    <citation type="journal article" date="2019" name="Nat. Ecol. Evol.">
        <title>Megaphylogeny resolves global patterns of mushroom evolution.</title>
        <authorList>
            <person name="Varga T."/>
            <person name="Krizsan K."/>
            <person name="Foldi C."/>
            <person name="Dima B."/>
            <person name="Sanchez-Garcia M."/>
            <person name="Sanchez-Ramirez S."/>
            <person name="Szollosi G.J."/>
            <person name="Szarkandi J.G."/>
            <person name="Papp V."/>
            <person name="Albert L."/>
            <person name="Andreopoulos W."/>
            <person name="Angelini C."/>
            <person name="Antonin V."/>
            <person name="Barry K.W."/>
            <person name="Bougher N.L."/>
            <person name="Buchanan P."/>
            <person name="Buyck B."/>
            <person name="Bense V."/>
            <person name="Catcheside P."/>
            <person name="Chovatia M."/>
            <person name="Cooper J."/>
            <person name="Damon W."/>
            <person name="Desjardin D."/>
            <person name="Finy P."/>
            <person name="Geml J."/>
            <person name="Haridas S."/>
            <person name="Hughes K."/>
            <person name="Justo A."/>
            <person name="Karasinski D."/>
            <person name="Kautmanova I."/>
            <person name="Kiss B."/>
            <person name="Kocsube S."/>
            <person name="Kotiranta H."/>
            <person name="LaButti K.M."/>
            <person name="Lechner B.E."/>
            <person name="Liimatainen K."/>
            <person name="Lipzen A."/>
            <person name="Lukacs Z."/>
            <person name="Mihaltcheva S."/>
            <person name="Morgado L.N."/>
            <person name="Niskanen T."/>
            <person name="Noordeloos M.E."/>
            <person name="Ohm R.A."/>
            <person name="Ortiz-Santana B."/>
            <person name="Ovrebo C."/>
            <person name="Racz N."/>
            <person name="Riley R."/>
            <person name="Savchenko A."/>
            <person name="Shiryaev A."/>
            <person name="Soop K."/>
            <person name="Spirin V."/>
            <person name="Szebenyi C."/>
            <person name="Tomsovsky M."/>
            <person name="Tulloss R.E."/>
            <person name="Uehling J."/>
            <person name="Grigoriev I.V."/>
            <person name="Vagvolgyi C."/>
            <person name="Papp T."/>
            <person name="Martin F.M."/>
            <person name="Miettinen O."/>
            <person name="Hibbett D.S."/>
            <person name="Nagy L.G."/>
        </authorList>
    </citation>
    <scope>NUCLEOTIDE SEQUENCE [LARGE SCALE GENOMIC DNA]</scope>
    <source>
        <strain evidence="5 6">OMC1185</strain>
    </source>
</reference>
<keyword evidence="6" id="KW-1185">Reference proteome</keyword>
<feature type="domain" description="AMP-binding enzyme C-terminal" evidence="4">
    <location>
        <begin position="465"/>
        <end position="549"/>
    </location>
</feature>
<evidence type="ECO:0000256" key="1">
    <source>
        <dbReference type="ARBA" id="ARBA00006432"/>
    </source>
</evidence>
<organism evidence="5 6">
    <name type="scientific">Heliocybe sulcata</name>
    <dbReference type="NCBI Taxonomy" id="5364"/>
    <lineage>
        <taxon>Eukaryota</taxon>
        <taxon>Fungi</taxon>
        <taxon>Dikarya</taxon>
        <taxon>Basidiomycota</taxon>
        <taxon>Agaricomycotina</taxon>
        <taxon>Agaricomycetes</taxon>
        <taxon>Gloeophyllales</taxon>
        <taxon>Gloeophyllaceae</taxon>
        <taxon>Heliocybe</taxon>
    </lineage>
</organism>
<evidence type="ECO:0000259" key="4">
    <source>
        <dbReference type="Pfam" id="PF13193"/>
    </source>
</evidence>